<feature type="chain" id="PRO_5008627392" evidence="2">
    <location>
        <begin position="25"/>
        <end position="810"/>
    </location>
</feature>
<feature type="compositionally biased region" description="Gly residues" evidence="1">
    <location>
        <begin position="758"/>
        <end position="773"/>
    </location>
</feature>
<name>A0A1B9GWE7_9TREE</name>
<dbReference type="AlphaFoldDB" id="A0A1B9GWE7"/>
<feature type="compositionally biased region" description="Polar residues" evidence="1">
    <location>
        <begin position="647"/>
        <end position="703"/>
    </location>
</feature>
<dbReference type="PANTHER" id="PTHR14905">
    <property type="entry name" value="NG37"/>
    <property type="match status" value="1"/>
</dbReference>
<organism evidence="3 4">
    <name type="scientific">Kwoniella heveanensis BCC8398</name>
    <dbReference type="NCBI Taxonomy" id="1296120"/>
    <lineage>
        <taxon>Eukaryota</taxon>
        <taxon>Fungi</taxon>
        <taxon>Dikarya</taxon>
        <taxon>Basidiomycota</taxon>
        <taxon>Agaricomycotina</taxon>
        <taxon>Tremellomycetes</taxon>
        <taxon>Tremellales</taxon>
        <taxon>Cryptococcaceae</taxon>
        <taxon>Kwoniella</taxon>
    </lineage>
</organism>
<reference evidence="3 4" key="1">
    <citation type="submission" date="2013-07" db="EMBL/GenBank/DDBJ databases">
        <title>The Genome Sequence of Cryptococcus heveanensis BCC8398.</title>
        <authorList>
            <consortium name="The Broad Institute Genome Sequencing Platform"/>
            <person name="Cuomo C."/>
            <person name="Litvintseva A."/>
            <person name="Chen Y."/>
            <person name="Heitman J."/>
            <person name="Sun S."/>
            <person name="Springer D."/>
            <person name="Dromer F."/>
            <person name="Young S.K."/>
            <person name="Zeng Q."/>
            <person name="Gargeya S."/>
            <person name="Fitzgerald M."/>
            <person name="Abouelleil A."/>
            <person name="Alvarado L."/>
            <person name="Berlin A.M."/>
            <person name="Chapman S.B."/>
            <person name="Dewar J."/>
            <person name="Goldberg J."/>
            <person name="Griggs A."/>
            <person name="Gujja S."/>
            <person name="Hansen M."/>
            <person name="Howarth C."/>
            <person name="Imamovic A."/>
            <person name="Larimer J."/>
            <person name="McCowan C."/>
            <person name="Murphy C."/>
            <person name="Pearson M."/>
            <person name="Priest M."/>
            <person name="Roberts A."/>
            <person name="Saif S."/>
            <person name="Shea T."/>
            <person name="Sykes S."/>
            <person name="Wortman J."/>
            <person name="Nusbaum C."/>
            <person name="Birren B."/>
        </authorList>
    </citation>
    <scope>NUCLEOTIDE SEQUENCE [LARGE SCALE GENOMIC DNA]</scope>
    <source>
        <strain evidence="3 4">BCC8398</strain>
    </source>
</reference>
<dbReference type="Proteomes" id="UP000092666">
    <property type="component" value="Unassembled WGS sequence"/>
</dbReference>
<evidence type="ECO:0000313" key="3">
    <source>
        <dbReference type="EMBL" id="OCF35358.1"/>
    </source>
</evidence>
<feature type="compositionally biased region" description="Gly residues" evidence="1">
    <location>
        <begin position="729"/>
        <end position="749"/>
    </location>
</feature>
<dbReference type="InterPro" id="IPR052577">
    <property type="entry name" value="VWA7"/>
</dbReference>
<dbReference type="STRING" id="1296120.A0A1B9GWE7"/>
<proteinExistence type="predicted"/>
<accession>A0A1B9GWE7</accession>
<dbReference type="PANTHER" id="PTHR14905:SF7">
    <property type="entry name" value="VON WILLEBRAND FACTOR A DOMAIN-CONTAINING PROTEIN 7"/>
    <property type="match status" value="1"/>
</dbReference>
<dbReference type="EMBL" id="KI669499">
    <property type="protein sequence ID" value="OCF35358.1"/>
    <property type="molecule type" value="Genomic_DNA"/>
</dbReference>
<reference evidence="4" key="2">
    <citation type="submission" date="2013-12" db="EMBL/GenBank/DDBJ databases">
        <title>Evolution of pathogenesis and genome organization in the Tremellales.</title>
        <authorList>
            <person name="Cuomo C."/>
            <person name="Litvintseva A."/>
            <person name="Heitman J."/>
            <person name="Chen Y."/>
            <person name="Sun S."/>
            <person name="Springer D."/>
            <person name="Dromer F."/>
            <person name="Young S."/>
            <person name="Zeng Q."/>
            <person name="Chapman S."/>
            <person name="Gujja S."/>
            <person name="Saif S."/>
            <person name="Birren B."/>
        </authorList>
    </citation>
    <scope>NUCLEOTIDE SEQUENCE [LARGE SCALE GENOMIC DNA]</scope>
    <source>
        <strain evidence="4">BCC8398</strain>
    </source>
</reference>
<evidence type="ECO:0000313" key="4">
    <source>
        <dbReference type="Proteomes" id="UP000092666"/>
    </source>
</evidence>
<keyword evidence="4" id="KW-1185">Reference proteome</keyword>
<evidence type="ECO:0000256" key="2">
    <source>
        <dbReference type="SAM" id="SignalP"/>
    </source>
</evidence>
<feature type="region of interest" description="Disordered" evidence="1">
    <location>
        <begin position="548"/>
        <end position="568"/>
    </location>
</feature>
<dbReference type="InterPro" id="IPR010816">
    <property type="entry name" value="Het-C"/>
</dbReference>
<dbReference type="OrthoDB" id="2506204at2759"/>
<feature type="region of interest" description="Disordered" evidence="1">
    <location>
        <begin position="603"/>
        <end position="810"/>
    </location>
</feature>
<sequence>MARTALLCLVVALVALSFTPRVAAFGAGNIPSYSYLEEKAFRHGDIEDVIANLFKAAGGGFLSRGTKFTPLDVKRVYFGNWLRDYSQAVDVGALKKTNLQTILNVVMVLGFLGLGYATGEFEVTKERLGCYLPTEHIDNPKGYADGEDARQYDDRLRGPVDPQELQIDPRTGMKNYIANENGHWDTSKALVRRRLEECIHYGRLYRSNDNKADSYQAFQILGRALHTLEDFTAHSNFCELGDLGYHNVFPHVGRNVQVRAPNGKSVFPLVTGTFGGADFIHSVMGEATDHLSQQSVSDLTKQMSNARSISEGQSNAADTLRQLFFSIPGGEGNEMTRDLDGIQNMRAGQPGGVDPSTMSPQELHDTLWKILSFRDSVMKRIENTIDRIPGLSGLVEKISNSVSVFIITTLEPFVKPLVGTATSALGQTSQAVIDSHDQYEVWNDYNASDPTHSFLSKDHFSLILNHPAGEIAQVIVEYTVNLVVKAWDDNSMHTSQVTEPVLEALFHPDFYDGRSQIQRMMLDKMKAWIDSQGSHKNEILNRLTSDNVKQGKNKRIGDNSQSTGHVHNQLLPEGGLQQVVASHNIHVPGAQILNAGQDLMSGKKPWEQGFGSGGPNAWRGIDPNAPDSAPQGGYSGGPPGGYDQSSNYGQNQPQGHASSFYSGQDNNNNFQSQGQGHASSFYGDNQNQGYGHSSSPGFNQPSYHNAPPPQDNYGGVNEGYPGQHHGHHGGGNDGYPGQHGGHHGGGGYGGPPPPPPGQGYGGYGGGPGEGYGQGPPPHHQPPYGQQGYGGGNQWGQGQQQPPYGGGGGGW</sequence>
<gene>
    <name evidence="3" type="ORF">I316_02907</name>
</gene>
<feature type="signal peptide" evidence="2">
    <location>
        <begin position="1"/>
        <end position="24"/>
    </location>
</feature>
<evidence type="ECO:0000256" key="1">
    <source>
        <dbReference type="SAM" id="MobiDB-lite"/>
    </source>
</evidence>
<dbReference type="Pfam" id="PF07217">
    <property type="entry name" value="Het-C"/>
    <property type="match status" value="1"/>
</dbReference>
<protein>
    <submittedName>
        <fullName evidence="3">Heterokaryon incompatibility protein HET-C</fullName>
    </submittedName>
</protein>
<keyword evidence="2" id="KW-0732">Signal</keyword>